<accession>A0A923M9H0</accession>
<dbReference type="RefSeq" id="WP_187081704.1">
    <property type="nucleotide sequence ID" value="NZ_JACORU010000004.1"/>
</dbReference>
<dbReference type="AlphaFoldDB" id="A0A923M9H0"/>
<organism evidence="1 2">
    <name type="scientific">Ramlibacter albus</name>
    <dbReference type="NCBI Taxonomy" id="2079448"/>
    <lineage>
        <taxon>Bacteria</taxon>
        <taxon>Pseudomonadati</taxon>
        <taxon>Pseudomonadota</taxon>
        <taxon>Betaproteobacteria</taxon>
        <taxon>Burkholderiales</taxon>
        <taxon>Comamonadaceae</taxon>
        <taxon>Ramlibacter</taxon>
    </lineage>
</organism>
<name>A0A923M9H0_9BURK</name>
<keyword evidence="2" id="KW-1185">Reference proteome</keyword>
<gene>
    <name evidence="1" type="ORF">H8R02_12225</name>
</gene>
<sequence length="175" mass="20048">MIGNDSPLVRLPSRTGARQKLFVDGIRHAAEIADVAYHRLAGLLTTLATQPEAESTEGNHSYTEEVYPQIDVDAYSQKVDVMVGEARVLVSRYARQGDPESIIRVLNTYLYKVYKIKYDQSPEARSLAAMWIRKAWQQSDPETVERYRRIAYSYRAKAEEMGWTRDPDANTMRKS</sequence>
<proteinExistence type="predicted"/>
<dbReference type="EMBL" id="JACORU010000004">
    <property type="protein sequence ID" value="MBC5765224.1"/>
    <property type="molecule type" value="Genomic_DNA"/>
</dbReference>
<reference evidence="1" key="1">
    <citation type="submission" date="2020-08" db="EMBL/GenBank/DDBJ databases">
        <title>Ramlibacter sp. GTP1 16S ribosomal RNA gene genome sequencing and assembly.</title>
        <authorList>
            <person name="Kang M."/>
        </authorList>
    </citation>
    <scope>NUCLEOTIDE SEQUENCE</scope>
    <source>
        <strain evidence="1">GTP1</strain>
    </source>
</reference>
<comment type="caution">
    <text evidence="1">The sequence shown here is derived from an EMBL/GenBank/DDBJ whole genome shotgun (WGS) entry which is preliminary data.</text>
</comment>
<evidence type="ECO:0000313" key="2">
    <source>
        <dbReference type="Proteomes" id="UP000596827"/>
    </source>
</evidence>
<evidence type="ECO:0000313" key="1">
    <source>
        <dbReference type="EMBL" id="MBC5765224.1"/>
    </source>
</evidence>
<protein>
    <submittedName>
        <fullName evidence="1">Uncharacterized protein</fullName>
    </submittedName>
</protein>
<dbReference type="Proteomes" id="UP000596827">
    <property type="component" value="Unassembled WGS sequence"/>
</dbReference>